<reference evidence="1" key="3">
    <citation type="submission" date="2025-09" db="UniProtKB">
        <authorList>
            <consortium name="Ensembl"/>
        </authorList>
    </citation>
    <scope>IDENTIFICATION</scope>
</reference>
<organism evidence="1 2">
    <name type="scientific">Panthera leo</name>
    <name type="common">Lion</name>
    <dbReference type="NCBI Taxonomy" id="9689"/>
    <lineage>
        <taxon>Eukaryota</taxon>
        <taxon>Metazoa</taxon>
        <taxon>Chordata</taxon>
        <taxon>Craniata</taxon>
        <taxon>Vertebrata</taxon>
        <taxon>Euteleostomi</taxon>
        <taxon>Mammalia</taxon>
        <taxon>Eutheria</taxon>
        <taxon>Laurasiatheria</taxon>
        <taxon>Carnivora</taxon>
        <taxon>Feliformia</taxon>
        <taxon>Felidae</taxon>
        <taxon>Pantherinae</taxon>
        <taxon>Panthera</taxon>
    </lineage>
</organism>
<reference evidence="1" key="1">
    <citation type="journal article" date="2019" name="bioRxiv">
        <title>Long live the king: chromosome-level assembly of the lion (Panthera leo) using linked-read, Hi-C, and long read data.</title>
        <authorList>
            <person name="Armstrong E.E."/>
            <person name="Taylor R.W."/>
            <person name="Miller D.E."/>
            <person name="Kaelin C."/>
            <person name="Barsh G."/>
            <person name="Hadly E.A."/>
            <person name="Petrov D."/>
        </authorList>
    </citation>
    <scope>NUCLEOTIDE SEQUENCE [LARGE SCALE GENOMIC DNA]</scope>
</reference>
<evidence type="ECO:0000313" key="1">
    <source>
        <dbReference type="Ensembl" id="ENSPLOP00000005965.1"/>
    </source>
</evidence>
<protein>
    <submittedName>
        <fullName evidence="1">Uncharacterized protein</fullName>
    </submittedName>
</protein>
<dbReference type="GeneTree" id="ENSGT00910000148742"/>
<dbReference type="AlphaFoldDB" id="A0A8C8WN16"/>
<sequence>VLLTTSGLYFPSLTLTSFFFLDNSNVILRGNLHCQFKSISQIFAKHFLEGDTEAKKLSCIPIAR</sequence>
<dbReference type="Ensembl" id="ENSPLOT00000006586.1">
    <property type="protein sequence ID" value="ENSPLOP00000005965.1"/>
    <property type="gene ID" value="ENSPLOG00000004340.1"/>
</dbReference>
<dbReference type="Proteomes" id="UP000694399">
    <property type="component" value="Chromosome A2"/>
</dbReference>
<reference evidence="1" key="2">
    <citation type="submission" date="2025-08" db="UniProtKB">
        <authorList>
            <consortium name="Ensembl"/>
        </authorList>
    </citation>
    <scope>IDENTIFICATION</scope>
</reference>
<name>A0A8C8WN16_PANLE</name>
<proteinExistence type="predicted"/>
<evidence type="ECO:0000313" key="2">
    <source>
        <dbReference type="Proteomes" id="UP000694399"/>
    </source>
</evidence>
<accession>A0A8C8WN16</accession>
<keyword evidence="2" id="KW-1185">Reference proteome</keyword>
<dbReference type="OMA" id="FPFANTH"/>